<dbReference type="InterPro" id="IPR050271">
    <property type="entry name" value="UDP-glycosyltransferase"/>
</dbReference>
<keyword evidence="2" id="KW-0808">Transferase</keyword>
<dbReference type="Pfam" id="PF00201">
    <property type="entry name" value="UDPGT"/>
    <property type="match status" value="1"/>
</dbReference>
<dbReference type="PANTHER" id="PTHR48043:SF145">
    <property type="entry name" value="FI06409P-RELATED"/>
    <property type="match status" value="1"/>
</dbReference>
<keyword evidence="1" id="KW-0328">Glycosyltransferase</keyword>
<organism evidence="3 4">
    <name type="scientific">Corallococcus praedator</name>
    <dbReference type="NCBI Taxonomy" id="2316724"/>
    <lineage>
        <taxon>Bacteria</taxon>
        <taxon>Pseudomonadati</taxon>
        <taxon>Myxococcota</taxon>
        <taxon>Myxococcia</taxon>
        <taxon>Myxococcales</taxon>
        <taxon>Cystobacterineae</taxon>
        <taxon>Myxococcaceae</taxon>
        <taxon>Corallococcus</taxon>
    </lineage>
</organism>
<protein>
    <recommendedName>
        <fullName evidence="5">Glycosyltransferase</fullName>
    </recommendedName>
</protein>
<sequence length="437" mass="47359">MARIAFFPLAQVGHIHATFHLARRLRARGHDVHYLSLSDAEEPVRAQGWPFTPVSEALFPRGFRDASESTLGSDAPREKKQQVAQEMQRRLQAYASELLFGPAFEAHLRELRPDLLLVDSTYPLPALAARRLGLGTALFSTTLPLRADAGVPPLTSTAPPPTGAWSRFKVRAAWTLQAQAGRAGYGRFLREQVQVLTQRHPEVGALCDFRTHLQHGPHVDLPTLIACAEAFDFPRASTKNLHYIGPGVDLERAGASLPPEVEQDPRPLLYCSLGSLGHRAAAHRPFFQAVLDMVARRQDWRLLMAVGANLAAADFRIPANATVVPFAPQLAALRKASVMVTHGGLNSVKECLCLGVPMLVFPTGLDQPGNAARVVHHGLGRQGDIRRATPDTLSALLDAVVGDPGVRTRVDAMRKAFLALDGSDRGVEAVEGLLGAP</sequence>
<dbReference type="Proteomes" id="UP000278907">
    <property type="component" value="Unassembled WGS sequence"/>
</dbReference>
<dbReference type="PANTHER" id="PTHR48043">
    <property type="entry name" value="EG:EG0003.4 PROTEIN-RELATED"/>
    <property type="match status" value="1"/>
</dbReference>
<evidence type="ECO:0000313" key="3">
    <source>
        <dbReference type="EMBL" id="RKH93049.1"/>
    </source>
</evidence>
<reference evidence="3 4" key="1">
    <citation type="submission" date="2018-09" db="EMBL/GenBank/DDBJ databases">
        <authorList>
            <person name="Livingstone P.G."/>
            <person name="Whitworth D.E."/>
        </authorList>
    </citation>
    <scope>NUCLEOTIDE SEQUENCE [LARGE SCALE GENOMIC DNA]</scope>
    <source>
        <strain evidence="3 4">CA031B</strain>
    </source>
</reference>
<dbReference type="SUPFAM" id="SSF53756">
    <property type="entry name" value="UDP-Glycosyltransferase/glycogen phosphorylase"/>
    <property type="match status" value="1"/>
</dbReference>
<evidence type="ECO:0008006" key="5">
    <source>
        <dbReference type="Google" id="ProtNLM"/>
    </source>
</evidence>
<dbReference type="Gene3D" id="3.40.50.2000">
    <property type="entry name" value="Glycogen Phosphorylase B"/>
    <property type="match status" value="2"/>
</dbReference>
<keyword evidence="4" id="KW-1185">Reference proteome</keyword>
<dbReference type="CDD" id="cd03784">
    <property type="entry name" value="GT1_Gtf-like"/>
    <property type="match status" value="1"/>
</dbReference>
<dbReference type="RefSeq" id="WP_120581881.1">
    <property type="nucleotide sequence ID" value="NZ_RAWI01000423.1"/>
</dbReference>
<evidence type="ECO:0000313" key="4">
    <source>
        <dbReference type="Proteomes" id="UP000278907"/>
    </source>
</evidence>
<accession>A0ABX9Q7W5</accession>
<comment type="caution">
    <text evidence="3">The sequence shown here is derived from an EMBL/GenBank/DDBJ whole genome shotgun (WGS) entry which is preliminary data.</text>
</comment>
<evidence type="ECO:0000256" key="2">
    <source>
        <dbReference type="ARBA" id="ARBA00022679"/>
    </source>
</evidence>
<dbReference type="EMBL" id="RAWI01000423">
    <property type="protein sequence ID" value="RKH93049.1"/>
    <property type="molecule type" value="Genomic_DNA"/>
</dbReference>
<proteinExistence type="predicted"/>
<name>A0ABX9Q7W5_9BACT</name>
<gene>
    <name evidence="3" type="ORF">D7Y13_34940</name>
</gene>
<dbReference type="InterPro" id="IPR002213">
    <property type="entry name" value="UDP_glucos_trans"/>
</dbReference>
<evidence type="ECO:0000256" key="1">
    <source>
        <dbReference type="ARBA" id="ARBA00022676"/>
    </source>
</evidence>